<reference evidence="3" key="1">
    <citation type="submission" date="2015-02" db="EMBL/GenBank/DDBJ databases">
        <title>Characterization of two novel Thaumarchaeota isolated from the Northern Adriatic Sea.</title>
        <authorList>
            <person name="Bayer B."/>
            <person name="Vojvoda J."/>
            <person name="Offre P."/>
            <person name="Srivastava A."/>
            <person name="Elisabeth N."/>
            <person name="Garcia J.A.L."/>
            <person name="Schleper C."/>
            <person name="Herndl G.J."/>
        </authorList>
    </citation>
    <scope>NUCLEOTIDE SEQUENCE [LARGE SCALE GENOMIC DNA]</scope>
    <source>
        <strain evidence="3">D3C</strain>
    </source>
</reference>
<evidence type="ECO:0000313" key="3">
    <source>
        <dbReference type="Proteomes" id="UP000032027"/>
    </source>
</evidence>
<dbReference type="KEGG" id="nid:NPIRD3C_1099"/>
<sequence length="49" mass="5256">MKTQQISNWDKMVHAPFRKIVKFDLICMGIGAVMGMGAGAYLVASGILG</sequence>
<evidence type="ECO:0000313" key="2">
    <source>
        <dbReference type="EMBL" id="AJM92311.1"/>
    </source>
</evidence>
<dbReference type="EMBL" id="CP010868">
    <property type="protein sequence ID" value="AJM92311.1"/>
    <property type="molecule type" value="Genomic_DNA"/>
</dbReference>
<keyword evidence="3" id="KW-1185">Reference proteome</keyword>
<feature type="transmembrane region" description="Helical" evidence="1">
    <location>
        <begin position="21"/>
        <end position="44"/>
    </location>
</feature>
<dbReference type="Proteomes" id="UP000032027">
    <property type="component" value="Chromosome"/>
</dbReference>
<reference evidence="2 3" key="2">
    <citation type="journal article" date="2016" name="ISME J.">
        <title>Physiological and genomic characterization of two novel marine thaumarchaeal strains indicates niche differentiation.</title>
        <authorList>
            <person name="Bayer B."/>
            <person name="Vojvoda J."/>
            <person name="Offre P."/>
            <person name="Alves R.J."/>
            <person name="Elisabeth N.H."/>
            <person name="Garcia J.A."/>
            <person name="Volland J.M."/>
            <person name="Srivastava A."/>
            <person name="Schleper C."/>
            <person name="Herndl G.J."/>
        </authorList>
    </citation>
    <scope>NUCLEOTIDE SEQUENCE [LARGE SCALE GENOMIC DNA]</scope>
    <source>
        <strain evidence="2 3">D3C</strain>
    </source>
</reference>
<gene>
    <name evidence="2" type="ORF">NPIRD3C_1099</name>
</gene>
<keyword evidence="1" id="KW-0812">Transmembrane</keyword>
<keyword evidence="1" id="KW-0472">Membrane</keyword>
<dbReference type="GeneID" id="59166942"/>
<evidence type="ECO:0000256" key="1">
    <source>
        <dbReference type="SAM" id="Phobius"/>
    </source>
</evidence>
<dbReference type="STRING" id="1582439.NPIRD3C_1099"/>
<name>A0A0C5BVM7_9ARCH</name>
<protein>
    <submittedName>
        <fullName evidence="2">Uncharacterized protein</fullName>
    </submittedName>
</protein>
<dbReference type="RefSeq" id="WP_182126891.1">
    <property type="nucleotide sequence ID" value="NZ_CP010868.1"/>
</dbReference>
<dbReference type="PATRIC" id="fig|1582439.9.peg.1132"/>
<proteinExistence type="predicted"/>
<dbReference type="AlphaFoldDB" id="A0A0C5BVM7"/>
<keyword evidence="1" id="KW-1133">Transmembrane helix</keyword>
<dbReference type="HOGENOM" id="CLU_3130678_0_0_2"/>
<organism evidence="2 3">
    <name type="scientific">Nitrosopumilus piranensis</name>
    <dbReference type="NCBI Taxonomy" id="1582439"/>
    <lineage>
        <taxon>Archaea</taxon>
        <taxon>Nitrososphaerota</taxon>
        <taxon>Nitrososphaeria</taxon>
        <taxon>Nitrosopumilales</taxon>
        <taxon>Nitrosopumilaceae</taxon>
        <taxon>Nitrosopumilus</taxon>
    </lineage>
</organism>
<accession>A0A0C5BVM7</accession>
<reference evidence="2 3" key="3">
    <citation type="journal article" date="2019" name="Int. J. Syst. Evol. Microbiol.">
        <title>Nitrosopumilus adriaticus sp. nov. and Nitrosopumilus piranensis sp. nov., two ammonia-oxidizing archaea from the Adriatic Sea and members of the class Nitrososphaeria.</title>
        <authorList>
            <person name="Bayer B."/>
            <person name="Vojvoda J."/>
            <person name="Reinthaler T."/>
            <person name="Reyes C."/>
            <person name="Pinto M."/>
            <person name="Herndl G.J."/>
        </authorList>
    </citation>
    <scope>NUCLEOTIDE SEQUENCE [LARGE SCALE GENOMIC DNA]</scope>
    <source>
        <strain evidence="2 3">D3C</strain>
    </source>
</reference>